<evidence type="ECO:0000256" key="4">
    <source>
        <dbReference type="ARBA" id="ARBA00022670"/>
    </source>
</evidence>
<evidence type="ECO:0000256" key="5">
    <source>
        <dbReference type="ARBA" id="ARBA00022750"/>
    </source>
</evidence>
<comment type="subcellular location">
    <subcellularLocation>
        <location evidence="1">Secreted</location>
    </subcellularLocation>
</comment>
<dbReference type="InterPro" id="IPR051708">
    <property type="entry name" value="Plant_Aspart_Prot_A1"/>
</dbReference>
<accession>A0A2P5Y1T6</accession>
<dbReference type="EMBL" id="KZ663844">
    <property type="protein sequence ID" value="PPS09562.1"/>
    <property type="molecule type" value="Genomic_DNA"/>
</dbReference>
<dbReference type="GO" id="GO:0006508">
    <property type="term" value="P:proteolysis"/>
    <property type="evidence" value="ECO:0007669"/>
    <property type="project" value="UniProtKB-KW"/>
</dbReference>
<keyword evidence="3" id="KW-0964">Secreted</keyword>
<dbReference type="InterPro" id="IPR033121">
    <property type="entry name" value="PEPTIDASE_A1"/>
</dbReference>
<proteinExistence type="inferred from homology"/>
<feature type="domain" description="Peptidase A1" evidence="8">
    <location>
        <begin position="1"/>
        <end position="275"/>
    </location>
</feature>
<keyword evidence="6" id="KW-0378">Hydrolase</keyword>
<keyword evidence="7" id="KW-0325">Glycoprotein</keyword>
<comment type="similarity">
    <text evidence="2">Belongs to the peptidase A1 family.</text>
</comment>
<dbReference type="PANTHER" id="PTHR47967">
    <property type="entry name" value="OS07G0603500 PROTEIN-RELATED"/>
    <property type="match status" value="1"/>
</dbReference>
<dbReference type="Pfam" id="PF14541">
    <property type="entry name" value="TAXi_C"/>
    <property type="match status" value="1"/>
</dbReference>
<evidence type="ECO:0000256" key="1">
    <source>
        <dbReference type="ARBA" id="ARBA00004613"/>
    </source>
</evidence>
<dbReference type="Pfam" id="PF14543">
    <property type="entry name" value="TAXi_N"/>
    <property type="match status" value="1"/>
</dbReference>
<dbReference type="PANTHER" id="PTHR47967:SF138">
    <property type="entry name" value="ASPARTIC PROTEINASE CDR1-LIKE"/>
    <property type="match status" value="1"/>
</dbReference>
<dbReference type="InterPro" id="IPR034161">
    <property type="entry name" value="Pepsin-like_plant"/>
</dbReference>
<evidence type="ECO:0000256" key="3">
    <source>
        <dbReference type="ARBA" id="ARBA00022525"/>
    </source>
</evidence>
<evidence type="ECO:0000256" key="6">
    <source>
        <dbReference type="ARBA" id="ARBA00022801"/>
    </source>
</evidence>
<gene>
    <name evidence="9" type="ORF">GOBAR_AA11086</name>
</gene>
<dbReference type="InterPro" id="IPR032861">
    <property type="entry name" value="TAXi_N"/>
</dbReference>
<evidence type="ECO:0000256" key="7">
    <source>
        <dbReference type="ARBA" id="ARBA00023180"/>
    </source>
</evidence>
<reference evidence="9 10" key="1">
    <citation type="submission" date="2015-01" db="EMBL/GenBank/DDBJ databases">
        <title>Genome of allotetraploid Gossypium barbadense reveals genomic plasticity and fiber elongation in cotton evolution.</title>
        <authorList>
            <person name="Chen X."/>
            <person name="Liu X."/>
            <person name="Zhao B."/>
            <person name="Zheng H."/>
            <person name="Hu Y."/>
            <person name="Lu G."/>
            <person name="Yang C."/>
            <person name="Chen J."/>
            <person name="Shan C."/>
            <person name="Zhang L."/>
            <person name="Zhou Y."/>
            <person name="Wang L."/>
            <person name="Guo W."/>
            <person name="Bai Y."/>
            <person name="Ruan J."/>
            <person name="Shangguan X."/>
            <person name="Mao Y."/>
            <person name="Jiang J."/>
            <person name="Zhu Y."/>
            <person name="Lei J."/>
            <person name="Kang H."/>
            <person name="Chen S."/>
            <person name="He X."/>
            <person name="Wang R."/>
            <person name="Wang Y."/>
            <person name="Chen J."/>
            <person name="Wang L."/>
            <person name="Yu S."/>
            <person name="Wang B."/>
            <person name="Wei J."/>
            <person name="Song S."/>
            <person name="Lu X."/>
            <person name="Gao Z."/>
            <person name="Gu W."/>
            <person name="Deng X."/>
            <person name="Ma D."/>
            <person name="Wang S."/>
            <person name="Liang W."/>
            <person name="Fang L."/>
            <person name="Cai C."/>
            <person name="Zhu X."/>
            <person name="Zhou B."/>
            <person name="Zhang Y."/>
            <person name="Chen Z."/>
            <person name="Xu S."/>
            <person name="Zhu R."/>
            <person name="Wang S."/>
            <person name="Zhang T."/>
            <person name="Zhao G."/>
        </authorList>
    </citation>
    <scope>NUCLEOTIDE SEQUENCE [LARGE SCALE GENOMIC DNA]</scope>
    <source>
        <strain evidence="10">cv. Xinhai21</strain>
        <tissue evidence="9">Leaf</tissue>
    </source>
</reference>
<dbReference type="GO" id="GO:0005576">
    <property type="term" value="C:extracellular region"/>
    <property type="evidence" value="ECO:0007669"/>
    <property type="project" value="UniProtKB-SubCell"/>
</dbReference>
<protein>
    <recommendedName>
        <fullName evidence="8">Peptidase A1 domain-containing protein</fullName>
    </recommendedName>
</protein>
<dbReference type="Gene3D" id="2.40.70.10">
    <property type="entry name" value="Acid Proteases"/>
    <property type="match status" value="2"/>
</dbReference>
<evidence type="ECO:0000259" key="8">
    <source>
        <dbReference type="PROSITE" id="PS51767"/>
    </source>
</evidence>
<keyword evidence="4" id="KW-0645">Protease</keyword>
<organism evidence="9 10">
    <name type="scientific">Gossypium barbadense</name>
    <name type="common">Sea Island cotton</name>
    <name type="synonym">Hibiscus barbadensis</name>
    <dbReference type="NCBI Taxonomy" id="3634"/>
    <lineage>
        <taxon>Eukaryota</taxon>
        <taxon>Viridiplantae</taxon>
        <taxon>Streptophyta</taxon>
        <taxon>Embryophyta</taxon>
        <taxon>Tracheophyta</taxon>
        <taxon>Spermatophyta</taxon>
        <taxon>Magnoliopsida</taxon>
        <taxon>eudicotyledons</taxon>
        <taxon>Gunneridae</taxon>
        <taxon>Pentapetalae</taxon>
        <taxon>rosids</taxon>
        <taxon>malvids</taxon>
        <taxon>Malvales</taxon>
        <taxon>Malvaceae</taxon>
        <taxon>Malvoideae</taxon>
        <taxon>Gossypium</taxon>
    </lineage>
</organism>
<name>A0A2P5Y1T6_GOSBA</name>
<dbReference type="FunFam" id="2.40.70.10:FF:000050">
    <property type="entry name" value="Aspartic proteinase CDR1"/>
    <property type="match status" value="1"/>
</dbReference>
<dbReference type="OrthoDB" id="2747330at2759"/>
<dbReference type="SUPFAM" id="SSF50630">
    <property type="entry name" value="Acid proteases"/>
    <property type="match status" value="1"/>
</dbReference>
<evidence type="ECO:0000256" key="2">
    <source>
        <dbReference type="ARBA" id="ARBA00007447"/>
    </source>
</evidence>
<evidence type="ECO:0000313" key="9">
    <source>
        <dbReference type="EMBL" id="PPS09562.1"/>
    </source>
</evidence>
<dbReference type="Proteomes" id="UP000239757">
    <property type="component" value="Unassembled WGS sequence"/>
</dbReference>
<evidence type="ECO:0000313" key="10">
    <source>
        <dbReference type="Proteomes" id="UP000239757"/>
    </source>
</evidence>
<dbReference type="InterPro" id="IPR032799">
    <property type="entry name" value="TAXi_C"/>
</dbReference>
<dbReference type="PROSITE" id="PS51767">
    <property type="entry name" value="PEPTIDASE_A1"/>
    <property type="match status" value="1"/>
</dbReference>
<dbReference type="GO" id="GO:0004190">
    <property type="term" value="F:aspartic-type endopeptidase activity"/>
    <property type="evidence" value="ECO:0007669"/>
    <property type="project" value="UniProtKB-KW"/>
</dbReference>
<keyword evidence="5" id="KW-0064">Aspartyl protease</keyword>
<dbReference type="InterPro" id="IPR021109">
    <property type="entry name" value="Peptidase_aspartic_dom_sf"/>
</dbReference>
<dbReference type="AlphaFoldDB" id="A0A2P5Y1T6"/>
<dbReference type="CDD" id="cd05476">
    <property type="entry name" value="pepsin_A_like_plant"/>
    <property type="match status" value="1"/>
</dbReference>
<sequence length="282" mass="30583">MPFIQWNDSNTSSSLFDPQASSTYKAFSCDSQTCRAFGGEQCLKTNDCQYHVTYGDMSSTIGILSSDTLSFDSINGQKTTFSTSIFGCGRNNQVQLGNLGIAGIVASGKLIFGQESIISHPKAVSTPLVSKYPQTFYYLTLNGVSIGDKTAHPSSSQGNVLIDSGVTLTLLEPDLYSRVEAMVKEAIGKEPVQDPSGTFKLCYGADTNINVPEMVFHFSGADVRLQPVNTFMVNGDLVCMVIVPNSVNPFSVFGNYAQINFQVEYDLQKRVVSFAPTDCTQI</sequence>